<protein>
    <submittedName>
        <fullName evidence="1">Uncharacterized protein</fullName>
    </submittedName>
</protein>
<comment type="caution">
    <text evidence="1">The sequence shown here is derived from an EMBL/GenBank/DDBJ whole genome shotgun (WGS) entry which is preliminary data.</text>
</comment>
<sequence>MNVRSAIAALDAASPLALRMASGAGAGRVAGPGRAARGAAAGVVVLLGAAVLAGCGGEEKPAPELRPLAVRDQVSSIIKTGDSYLINWAGVLGNDNKWHFGEQVVATITGQNAAGKQVVRTDQPLDAVPPAGALPFSGQAVSPEKPEKVTITFRPAQWRKASRVTSAFRPFPVSDSMTTRQNNGNYIVTGRVANPYNLSASSLVVTALLRDKMGKLVGGGTTFVDDVASGVRPRFILSVEGLPKSAQVARTEVVARTWGSTGKPYEDLVLGGAKPLHTVKPTTAPFPRDRGRQALPIAP</sequence>
<dbReference type="RefSeq" id="WP_380659407.1">
    <property type="nucleotide sequence ID" value="NZ_JBHLZQ010000008.1"/>
</dbReference>
<name>A0A919V7Z6_9ACTN</name>
<reference evidence="1" key="1">
    <citation type="submission" date="2021-01" db="EMBL/GenBank/DDBJ databases">
        <title>Whole genome shotgun sequence of Sinosporangium siamense NBRC 109515.</title>
        <authorList>
            <person name="Komaki H."/>
            <person name="Tamura T."/>
        </authorList>
    </citation>
    <scope>NUCLEOTIDE SEQUENCE</scope>
    <source>
        <strain evidence="1">NBRC 109515</strain>
    </source>
</reference>
<proteinExistence type="predicted"/>
<keyword evidence="2" id="KW-1185">Reference proteome</keyword>
<evidence type="ECO:0000313" key="1">
    <source>
        <dbReference type="EMBL" id="GII95640.1"/>
    </source>
</evidence>
<dbReference type="Proteomes" id="UP000606172">
    <property type="component" value="Unassembled WGS sequence"/>
</dbReference>
<dbReference type="AlphaFoldDB" id="A0A919V7Z6"/>
<dbReference type="EMBL" id="BOOW01000037">
    <property type="protein sequence ID" value="GII95640.1"/>
    <property type="molecule type" value="Genomic_DNA"/>
</dbReference>
<evidence type="ECO:0000313" key="2">
    <source>
        <dbReference type="Proteomes" id="UP000606172"/>
    </source>
</evidence>
<accession>A0A919V7Z6</accession>
<gene>
    <name evidence="1" type="ORF">Ssi02_58710</name>
</gene>
<organism evidence="1 2">
    <name type="scientific">Sinosporangium siamense</name>
    <dbReference type="NCBI Taxonomy" id="1367973"/>
    <lineage>
        <taxon>Bacteria</taxon>
        <taxon>Bacillati</taxon>
        <taxon>Actinomycetota</taxon>
        <taxon>Actinomycetes</taxon>
        <taxon>Streptosporangiales</taxon>
        <taxon>Streptosporangiaceae</taxon>
        <taxon>Sinosporangium</taxon>
    </lineage>
</organism>